<dbReference type="NCBIfam" id="NF002320">
    <property type="entry name" value="PRK01259.1"/>
    <property type="match status" value="1"/>
</dbReference>
<dbReference type="GO" id="GO:0006164">
    <property type="term" value="P:purine nucleotide biosynthetic process"/>
    <property type="evidence" value="ECO:0007669"/>
    <property type="project" value="TreeGrafter"/>
</dbReference>
<name>A0A1X6NVD6_PORUM</name>
<evidence type="ECO:0000259" key="12">
    <source>
        <dbReference type="Pfam" id="PF13793"/>
    </source>
</evidence>
<dbReference type="SMART" id="SM01400">
    <property type="entry name" value="Pribosyltran_N"/>
    <property type="match status" value="1"/>
</dbReference>
<keyword evidence="9" id="KW-0460">Magnesium</keyword>
<keyword evidence="3" id="KW-0808">Transferase</keyword>
<dbReference type="Proteomes" id="UP000218209">
    <property type="component" value="Unassembled WGS sequence"/>
</dbReference>
<dbReference type="EMBL" id="KV919059">
    <property type="protein sequence ID" value="OSX72470.1"/>
    <property type="molecule type" value="Genomic_DNA"/>
</dbReference>
<dbReference type="Pfam" id="PF14572">
    <property type="entry name" value="Pribosyl_synth"/>
    <property type="match status" value="1"/>
</dbReference>
<evidence type="ECO:0000313" key="13">
    <source>
        <dbReference type="EMBL" id="OSX72470.1"/>
    </source>
</evidence>
<organism evidence="13 14">
    <name type="scientific">Porphyra umbilicalis</name>
    <name type="common">Purple laver</name>
    <name type="synonym">Red alga</name>
    <dbReference type="NCBI Taxonomy" id="2786"/>
    <lineage>
        <taxon>Eukaryota</taxon>
        <taxon>Rhodophyta</taxon>
        <taxon>Bangiophyceae</taxon>
        <taxon>Bangiales</taxon>
        <taxon>Bangiaceae</taxon>
        <taxon>Porphyra</taxon>
    </lineage>
</organism>
<dbReference type="OrthoDB" id="413572at2759"/>
<dbReference type="Pfam" id="PF13793">
    <property type="entry name" value="Pribosyltran_N"/>
    <property type="match status" value="1"/>
</dbReference>
<dbReference type="GO" id="GO:0016301">
    <property type="term" value="F:kinase activity"/>
    <property type="evidence" value="ECO:0007669"/>
    <property type="project" value="UniProtKB-KW"/>
</dbReference>
<evidence type="ECO:0000256" key="7">
    <source>
        <dbReference type="ARBA" id="ARBA00022777"/>
    </source>
</evidence>
<feature type="region of interest" description="Disordered" evidence="11">
    <location>
        <begin position="36"/>
        <end position="97"/>
    </location>
</feature>
<evidence type="ECO:0000256" key="1">
    <source>
        <dbReference type="ARBA" id="ARBA00006478"/>
    </source>
</evidence>
<evidence type="ECO:0000256" key="4">
    <source>
        <dbReference type="ARBA" id="ARBA00022723"/>
    </source>
</evidence>
<dbReference type="SUPFAM" id="SSF53271">
    <property type="entry name" value="PRTase-like"/>
    <property type="match status" value="1"/>
</dbReference>
<dbReference type="PANTHER" id="PTHR10210:SF41">
    <property type="entry name" value="RIBOSE-PHOSPHATE PYROPHOSPHOKINASE 1, CHLOROPLASTIC"/>
    <property type="match status" value="1"/>
</dbReference>
<dbReference type="Gene3D" id="3.40.50.2020">
    <property type="match status" value="2"/>
</dbReference>
<dbReference type="AlphaFoldDB" id="A0A1X6NVD6"/>
<evidence type="ECO:0000256" key="8">
    <source>
        <dbReference type="ARBA" id="ARBA00022840"/>
    </source>
</evidence>
<keyword evidence="7" id="KW-0418">Kinase</keyword>
<dbReference type="InterPro" id="IPR029099">
    <property type="entry name" value="Pribosyltran_N"/>
</dbReference>
<evidence type="ECO:0000313" key="14">
    <source>
        <dbReference type="Proteomes" id="UP000218209"/>
    </source>
</evidence>
<keyword evidence="14" id="KW-1185">Reference proteome</keyword>
<dbReference type="GO" id="GO:0000287">
    <property type="term" value="F:magnesium ion binding"/>
    <property type="evidence" value="ECO:0007669"/>
    <property type="project" value="InterPro"/>
</dbReference>
<evidence type="ECO:0000256" key="3">
    <source>
        <dbReference type="ARBA" id="ARBA00022679"/>
    </source>
</evidence>
<keyword evidence="4" id="KW-0479">Metal-binding</keyword>
<evidence type="ECO:0000256" key="5">
    <source>
        <dbReference type="ARBA" id="ARBA00022727"/>
    </source>
</evidence>
<dbReference type="EC" id="2.7.6.1" evidence="2"/>
<dbReference type="GO" id="GO:0004749">
    <property type="term" value="F:ribose phosphate diphosphokinase activity"/>
    <property type="evidence" value="ECO:0007669"/>
    <property type="project" value="UniProtKB-EC"/>
</dbReference>
<dbReference type="GO" id="GO:0005524">
    <property type="term" value="F:ATP binding"/>
    <property type="evidence" value="ECO:0007669"/>
    <property type="project" value="UniProtKB-KW"/>
</dbReference>
<feature type="domain" description="Ribose-phosphate pyrophosphokinase N-terminal" evidence="12">
    <location>
        <begin position="143"/>
        <end position="264"/>
    </location>
</feature>
<reference evidence="13 14" key="1">
    <citation type="submission" date="2017-03" db="EMBL/GenBank/DDBJ databases">
        <title>WGS assembly of Porphyra umbilicalis.</title>
        <authorList>
            <person name="Brawley S.H."/>
            <person name="Blouin N.A."/>
            <person name="Ficko-Blean E."/>
            <person name="Wheeler G.L."/>
            <person name="Lohr M."/>
            <person name="Goodson H.V."/>
            <person name="Jenkins J.W."/>
            <person name="Blaby-Haas C.E."/>
            <person name="Helliwell K.E."/>
            <person name="Chan C."/>
            <person name="Marriage T."/>
            <person name="Bhattacharya D."/>
            <person name="Klein A.S."/>
            <person name="Badis Y."/>
            <person name="Brodie J."/>
            <person name="Cao Y."/>
            <person name="Collen J."/>
            <person name="Dittami S.M."/>
            <person name="Gachon C.M."/>
            <person name="Green B.R."/>
            <person name="Karpowicz S."/>
            <person name="Kim J.W."/>
            <person name="Kudahl U."/>
            <person name="Lin S."/>
            <person name="Michel G."/>
            <person name="Mittag M."/>
            <person name="Olson B.J."/>
            <person name="Pangilinan J."/>
            <person name="Peng Y."/>
            <person name="Qiu H."/>
            <person name="Shu S."/>
            <person name="Singer J.T."/>
            <person name="Smith A.G."/>
            <person name="Sprecher B.N."/>
            <person name="Wagner V."/>
            <person name="Wang W."/>
            <person name="Wang Z.-Y."/>
            <person name="Yan J."/>
            <person name="Yarish C."/>
            <person name="Zoeuner-Riek S."/>
            <person name="Zhuang Y."/>
            <person name="Zou Y."/>
            <person name="Lindquist E.A."/>
            <person name="Grimwood J."/>
            <person name="Barry K."/>
            <person name="Rokhsar D.S."/>
            <person name="Schmutz J."/>
            <person name="Stiller J.W."/>
            <person name="Grossman A.R."/>
            <person name="Prochnik S.E."/>
        </authorList>
    </citation>
    <scope>NUCLEOTIDE SEQUENCE [LARGE SCALE GENOMIC DNA]</scope>
    <source>
        <strain evidence="13">4086291</strain>
    </source>
</reference>
<evidence type="ECO:0000256" key="2">
    <source>
        <dbReference type="ARBA" id="ARBA00013247"/>
    </source>
</evidence>
<keyword evidence="6" id="KW-0547">Nucleotide-binding</keyword>
<gene>
    <name evidence="13" type="ORF">BU14_0432s0007</name>
</gene>
<keyword evidence="8" id="KW-0067">ATP-binding</keyword>
<comment type="similarity">
    <text evidence="1">Belongs to the ribose-phosphate pyrophosphokinase family.</text>
</comment>
<proteinExistence type="inferred from homology"/>
<dbReference type="GO" id="GO:0002189">
    <property type="term" value="C:ribose phosphate diphosphokinase complex"/>
    <property type="evidence" value="ECO:0007669"/>
    <property type="project" value="TreeGrafter"/>
</dbReference>
<evidence type="ECO:0000256" key="9">
    <source>
        <dbReference type="ARBA" id="ARBA00022842"/>
    </source>
</evidence>
<protein>
    <recommendedName>
        <fullName evidence="2">ribose-phosphate diphosphokinase</fullName>
        <ecNumber evidence="2">2.7.6.1</ecNumber>
    </recommendedName>
</protein>
<dbReference type="InterPro" id="IPR000836">
    <property type="entry name" value="PRTase_dom"/>
</dbReference>
<keyword evidence="5" id="KW-0545">Nucleotide biosynthesis</keyword>
<dbReference type="NCBIfam" id="TIGR01251">
    <property type="entry name" value="ribP_PPkin"/>
    <property type="match status" value="1"/>
</dbReference>
<dbReference type="PANTHER" id="PTHR10210">
    <property type="entry name" value="RIBOSE-PHOSPHATE DIPHOSPHOKINASE FAMILY MEMBER"/>
    <property type="match status" value="1"/>
</dbReference>
<accession>A0A1X6NVD6</accession>
<evidence type="ECO:0000256" key="10">
    <source>
        <dbReference type="ARBA" id="ARBA00049535"/>
    </source>
</evidence>
<sequence length="451" mass="47737">MAPPPRSRPARSGSGRDAMAFAASLPLGTALNAHRSAWTSGSAPPRGVLAPRPARPPRWTAVASQRPPSSSDSSSSAGSDAVRRSAAGGVSADGGANGNAVTPAADSGLASLALSRGASVPPKFPGLADEALGASLAFGSHRMRVFSGTSNPELANAVARYLGKPSVNPILHKKFADGETYVRIEESVRGSNVFLIQSTSNPANDHYFELLLMIDACRRAHAAQVTCVLPYYGYSRADRLIDPDKRRREALTSKLVSNMLTAAGADRIVLLDIHSPQSCGFFDIPVDHIYGSAVLVDYLRDKKLDDLVVVAPDVGGVARARAFAKELGDAPLAIIDKRREAHNVSKVLNLVGDVKGKTAVIVDDMIDTGGTIHEGAKMLAQKGARQVFAVCTHAIFSGPAVERLSSGAFQEVIVTDSIHLPPEKRFEQLRILSVASVIGETIWRVNDQSSR</sequence>
<comment type="catalytic activity">
    <reaction evidence="10">
        <text>D-ribose 5-phosphate + ATP = 5-phospho-alpha-D-ribose 1-diphosphate + AMP + H(+)</text>
        <dbReference type="Rhea" id="RHEA:15609"/>
        <dbReference type="ChEBI" id="CHEBI:15378"/>
        <dbReference type="ChEBI" id="CHEBI:30616"/>
        <dbReference type="ChEBI" id="CHEBI:58017"/>
        <dbReference type="ChEBI" id="CHEBI:78346"/>
        <dbReference type="ChEBI" id="CHEBI:456215"/>
        <dbReference type="EC" id="2.7.6.1"/>
    </reaction>
</comment>
<dbReference type="InterPro" id="IPR005946">
    <property type="entry name" value="Rib-P_diPkinase"/>
</dbReference>
<evidence type="ECO:0000256" key="6">
    <source>
        <dbReference type="ARBA" id="ARBA00022741"/>
    </source>
</evidence>
<evidence type="ECO:0000256" key="11">
    <source>
        <dbReference type="SAM" id="MobiDB-lite"/>
    </source>
</evidence>
<dbReference type="CDD" id="cd06223">
    <property type="entry name" value="PRTases_typeI"/>
    <property type="match status" value="1"/>
</dbReference>
<feature type="compositionally biased region" description="Low complexity" evidence="11">
    <location>
        <begin position="43"/>
        <end position="90"/>
    </location>
</feature>
<dbReference type="FunFam" id="3.40.50.2020:FF:000002">
    <property type="entry name" value="Ribose-phosphate pyrophosphokinase"/>
    <property type="match status" value="1"/>
</dbReference>
<dbReference type="GO" id="GO:0006015">
    <property type="term" value="P:5-phosphoribose 1-diphosphate biosynthetic process"/>
    <property type="evidence" value="ECO:0007669"/>
    <property type="project" value="TreeGrafter"/>
</dbReference>
<dbReference type="GO" id="GO:0005737">
    <property type="term" value="C:cytoplasm"/>
    <property type="evidence" value="ECO:0007669"/>
    <property type="project" value="TreeGrafter"/>
</dbReference>
<dbReference type="InterPro" id="IPR029057">
    <property type="entry name" value="PRTase-like"/>
</dbReference>